<dbReference type="EMBL" id="CACVBM020001507">
    <property type="protein sequence ID" value="CAA7052800.1"/>
    <property type="molecule type" value="Genomic_DNA"/>
</dbReference>
<dbReference type="EMBL" id="CACVBM020001129">
    <property type="protein sequence ID" value="CAA7032930.1"/>
    <property type="molecule type" value="Genomic_DNA"/>
</dbReference>
<dbReference type="AlphaFoldDB" id="A0A6D2IZ45"/>
<reference evidence="1 3" key="1">
    <citation type="submission" date="2020-01" db="EMBL/GenBank/DDBJ databases">
        <authorList>
            <person name="Mishra B."/>
        </authorList>
    </citation>
    <scope>NUCLEOTIDE SEQUENCE [LARGE SCALE GENOMIC DNA]</scope>
</reference>
<gene>
    <name evidence="1" type="ORF">MERR_LOCUS20165</name>
    <name evidence="2" type="ORF">MERR_LOCUS40035</name>
</gene>
<dbReference type="Proteomes" id="UP000467841">
    <property type="component" value="Unassembled WGS sequence"/>
</dbReference>
<organism evidence="1 3">
    <name type="scientific">Microthlaspi erraticum</name>
    <dbReference type="NCBI Taxonomy" id="1685480"/>
    <lineage>
        <taxon>Eukaryota</taxon>
        <taxon>Viridiplantae</taxon>
        <taxon>Streptophyta</taxon>
        <taxon>Embryophyta</taxon>
        <taxon>Tracheophyta</taxon>
        <taxon>Spermatophyta</taxon>
        <taxon>Magnoliopsida</taxon>
        <taxon>eudicotyledons</taxon>
        <taxon>Gunneridae</taxon>
        <taxon>Pentapetalae</taxon>
        <taxon>rosids</taxon>
        <taxon>malvids</taxon>
        <taxon>Brassicales</taxon>
        <taxon>Brassicaceae</taxon>
        <taxon>Coluteocarpeae</taxon>
        <taxon>Microthlaspi</taxon>
    </lineage>
</organism>
<protein>
    <submittedName>
        <fullName evidence="1">Uncharacterized protein</fullName>
    </submittedName>
</protein>
<sequence>MADSNIVRNGDFSAGIEPWYPNGCEAFVVSSDPFSSDSISDSPSCGYACRIPKLFAKANSMFGHFFTIYIDHLQRLGFYKPYVLSSFQVSDGAKIEHLSKLTAR</sequence>
<proteinExistence type="predicted"/>
<keyword evidence="3" id="KW-1185">Reference proteome</keyword>
<evidence type="ECO:0000313" key="2">
    <source>
        <dbReference type="EMBL" id="CAA7052800.1"/>
    </source>
</evidence>
<accession>A0A6D2IZ45</accession>
<name>A0A6D2IZ45_9BRAS</name>
<evidence type="ECO:0000313" key="1">
    <source>
        <dbReference type="EMBL" id="CAA7032930.1"/>
    </source>
</evidence>
<evidence type="ECO:0000313" key="3">
    <source>
        <dbReference type="Proteomes" id="UP000467841"/>
    </source>
</evidence>